<dbReference type="RefSeq" id="WP_176025450.1">
    <property type="nucleotide sequence ID" value="NZ_VEWN01000022.1"/>
</dbReference>
<proteinExistence type="predicted"/>
<gene>
    <name evidence="1" type="ORF">FH063_004085</name>
</gene>
<dbReference type="AlphaFoldDB" id="A0A5B0KJ01"/>
<dbReference type="InterPro" id="IPR021322">
    <property type="entry name" value="DUF2924"/>
</dbReference>
<evidence type="ECO:0000313" key="1">
    <source>
        <dbReference type="EMBL" id="KAA1052627.1"/>
    </source>
</evidence>
<comment type="caution">
    <text evidence="1">The sequence shown here is derived from an EMBL/GenBank/DDBJ whole genome shotgun (WGS) entry which is preliminary data.</text>
</comment>
<protein>
    <recommendedName>
        <fullName evidence="3">DUF2924 domain-containing protein</fullName>
    </recommendedName>
</protein>
<dbReference type="EMBL" id="VEWN01000022">
    <property type="protein sequence ID" value="KAA1052627.1"/>
    <property type="molecule type" value="Genomic_DNA"/>
</dbReference>
<evidence type="ECO:0000313" key="2">
    <source>
        <dbReference type="Proteomes" id="UP000325333"/>
    </source>
</evidence>
<reference evidence="1 2" key="1">
    <citation type="submission" date="2019-07" db="EMBL/GenBank/DDBJ databases">
        <title>Genome sequencing of the stress-tolerant strain Azospirillum brasilense Az19.</title>
        <authorList>
            <person name="Maroniche G.A."/>
            <person name="Garcia J.E."/>
            <person name="Pagnussat L."/>
            <person name="Amenta M."/>
            <person name="Creus C.M."/>
        </authorList>
    </citation>
    <scope>NUCLEOTIDE SEQUENCE [LARGE SCALE GENOMIC DNA]</scope>
    <source>
        <strain evidence="1 2">Az19</strain>
    </source>
</reference>
<dbReference type="Proteomes" id="UP000325333">
    <property type="component" value="Unassembled WGS sequence"/>
</dbReference>
<name>A0A5B0KJ01_9PROT</name>
<organism evidence="1 2">
    <name type="scientific">Azospirillum argentinense</name>
    <dbReference type="NCBI Taxonomy" id="2970906"/>
    <lineage>
        <taxon>Bacteria</taxon>
        <taxon>Pseudomonadati</taxon>
        <taxon>Pseudomonadota</taxon>
        <taxon>Alphaproteobacteria</taxon>
        <taxon>Rhodospirillales</taxon>
        <taxon>Azospirillaceae</taxon>
        <taxon>Azospirillum</taxon>
    </lineage>
</organism>
<evidence type="ECO:0008006" key="3">
    <source>
        <dbReference type="Google" id="ProtNLM"/>
    </source>
</evidence>
<sequence length="158" mass="17755">MAHRPTANMPDDLAAIIDALRTLSLDDLRLEWGRRLGRPAPACRSREILAGLIAWELQEKVHGGLTAETRRRLTRLAGTFERNPDHRPAPTLSLSPGTVLSREWRGVHHQVRVLEDGFEHQGERFTSLSPIARRITGTAWSGPKFFGLQLDRGKDRPA</sequence>
<dbReference type="Pfam" id="PF11149">
    <property type="entry name" value="DUF2924"/>
    <property type="match status" value="1"/>
</dbReference>
<accession>A0A5B0KJ01</accession>